<accession>A0ACB9FRA0</accession>
<dbReference type="EMBL" id="CM042033">
    <property type="protein sequence ID" value="KAI3773261.1"/>
    <property type="molecule type" value="Genomic_DNA"/>
</dbReference>
<organism evidence="1 2">
    <name type="scientific">Smallanthus sonchifolius</name>
    <dbReference type="NCBI Taxonomy" id="185202"/>
    <lineage>
        <taxon>Eukaryota</taxon>
        <taxon>Viridiplantae</taxon>
        <taxon>Streptophyta</taxon>
        <taxon>Embryophyta</taxon>
        <taxon>Tracheophyta</taxon>
        <taxon>Spermatophyta</taxon>
        <taxon>Magnoliopsida</taxon>
        <taxon>eudicotyledons</taxon>
        <taxon>Gunneridae</taxon>
        <taxon>Pentapetalae</taxon>
        <taxon>asterids</taxon>
        <taxon>campanulids</taxon>
        <taxon>Asterales</taxon>
        <taxon>Asteraceae</taxon>
        <taxon>Asteroideae</taxon>
        <taxon>Heliantheae alliance</taxon>
        <taxon>Millerieae</taxon>
        <taxon>Smallanthus</taxon>
    </lineage>
</organism>
<sequence>MVIPLGLLIFLPTVHLPSWPQQGCIRKLLHIVLDPNAGEGVGRKGGDGVVRQNMEEERPAEEVVAPRTQISCRNSDGGTICKGIRGWDDSDGGTICKGVWGWEEDKSGGGQRW</sequence>
<evidence type="ECO:0000313" key="2">
    <source>
        <dbReference type="Proteomes" id="UP001056120"/>
    </source>
</evidence>
<name>A0ACB9FRA0_9ASTR</name>
<evidence type="ECO:0000313" key="1">
    <source>
        <dbReference type="EMBL" id="KAI3773261.1"/>
    </source>
</evidence>
<comment type="caution">
    <text evidence="1">The sequence shown here is derived from an EMBL/GenBank/DDBJ whole genome shotgun (WGS) entry which is preliminary data.</text>
</comment>
<protein>
    <submittedName>
        <fullName evidence="1">Uncharacterized protein</fullName>
    </submittedName>
</protein>
<reference evidence="1 2" key="2">
    <citation type="journal article" date="2022" name="Mol. Ecol. Resour.">
        <title>The genomes of chicory, endive, great burdock and yacon provide insights into Asteraceae paleo-polyploidization history and plant inulin production.</title>
        <authorList>
            <person name="Fan W."/>
            <person name="Wang S."/>
            <person name="Wang H."/>
            <person name="Wang A."/>
            <person name="Jiang F."/>
            <person name="Liu H."/>
            <person name="Zhao H."/>
            <person name="Xu D."/>
            <person name="Zhang Y."/>
        </authorList>
    </citation>
    <scope>NUCLEOTIDE SEQUENCE [LARGE SCALE GENOMIC DNA]</scope>
    <source>
        <strain evidence="2">cv. Yunnan</strain>
        <tissue evidence="1">Leaves</tissue>
    </source>
</reference>
<proteinExistence type="predicted"/>
<gene>
    <name evidence="1" type="ORF">L1987_47786</name>
</gene>
<dbReference type="Proteomes" id="UP001056120">
    <property type="component" value="Linkage Group LG16"/>
</dbReference>
<reference evidence="2" key="1">
    <citation type="journal article" date="2022" name="Mol. Ecol. Resour.">
        <title>The genomes of chicory, endive, great burdock and yacon provide insights into Asteraceae palaeo-polyploidization history and plant inulin production.</title>
        <authorList>
            <person name="Fan W."/>
            <person name="Wang S."/>
            <person name="Wang H."/>
            <person name="Wang A."/>
            <person name="Jiang F."/>
            <person name="Liu H."/>
            <person name="Zhao H."/>
            <person name="Xu D."/>
            <person name="Zhang Y."/>
        </authorList>
    </citation>
    <scope>NUCLEOTIDE SEQUENCE [LARGE SCALE GENOMIC DNA]</scope>
    <source>
        <strain evidence="2">cv. Yunnan</strain>
    </source>
</reference>
<keyword evidence="2" id="KW-1185">Reference proteome</keyword>